<dbReference type="PRINTS" id="PR00480">
    <property type="entry name" value="ASTACIN"/>
</dbReference>
<keyword evidence="1 6" id="KW-0645">Protease</keyword>
<keyword evidence="4 6" id="KW-0862">Zinc</keyword>
<feature type="binding site" evidence="6">
    <location>
        <position position="108"/>
    </location>
    <ligand>
        <name>Zn(2+)</name>
        <dbReference type="ChEBI" id="CHEBI:29105"/>
        <note>catalytic</note>
    </ligand>
</feature>
<dbReference type="GO" id="GO:0004222">
    <property type="term" value="F:metalloendopeptidase activity"/>
    <property type="evidence" value="ECO:0007669"/>
    <property type="project" value="UniProtKB-UniRule"/>
</dbReference>
<dbReference type="eggNOG" id="KOG3714">
    <property type="taxonomic scope" value="Eukaryota"/>
</dbReference>
<evidence type="ECO:0000256" key="2">
    <source>
        <dbReference type="ARBA" id="ARBA00022723"/>
    </source>
</evidence>
<dbReference type="Ensembl" id="ENSCSAVT00000005821.1">
    <property type="protein sequence ID" value="ENSCSAVP00000005746.1"/>
    <property type="gene ID" value="ENSCSAVG00000003424.1"/>
</dbReference>
<evidence type="ECO:0000256" key="3">
    <source>
        <dbReference type="ARBA" id="ARBA00022801"/>
    </source>
</evidence>
<dbReference type="InterPro" id="IPR034035">
    <property type="entry name" value="Astacin-like_dom"/>
</dbReference>
<dbReference type="GeneTree" id="ENSGT00940000165588"/>
<dbReference type="InParanoid" id="H2YK94"/>
<dbReference type="InterPro" id="IPR006026">
    <property type="entry name" value="Peptidase_Metallo"/>
</dbReference>
<sequence>FPDNRSFEVFAGNSITFDRDKWELGANGRIQVPYIFNPGLNSKAHFAVNSAADFLARWTCIDLNKRKKERRYIRFIRGDGCSSRIGRGFGVQDIHLAFGCEHRGIVLHEVFHAIGFYHEQARPDRDRYIEVFLNNVYPRHRHNYHKMNPANVANLGFGYDLRSFLHYESHAFQKDQISPTFIVRSTGLPMYLAANNPSDIDIAEVDTLYRCPIKAADRRGSWGPWKAWSACYDGCSSIKITKIRYRFCKNARGGHATSCPGSNTNSGICKRKIYACKPKYSQWT</sequence>
<keyword evidence="2 6" id="KW-0479">Metal-binding</keyword>
<proteinExistence type="predicted"/>
<keyword evidence="5 6" id="KW-0482">Metalloprotease</keyword>
<dbReference type="InterPro" id="IPR036383">
    <property type="entry name" value="TSP1_rpt_sf"/>
</dbReference>
<evidence type="ECO:0000256" key="6">
    <source>
        <dbReference type="PROSITE-ProRule" id="PRU01211"/>
    </source>
</evidence>
<evidence type="ECO:0000256" key="4">
    <source>
        <dbReference type="ARBA" id="ARBA00022833"/>
    </source>
</evidence>
<dbReference type="Proteomes" id="UP000007875">
    <property type="component" value="Unassembled WGS sequence"/>
</dbReference>
<accession>H2YK94</accession>
<name>H2YK94_CIOSA</name>
<evidence type="ECO:0000313" key="10">
    <source>
        <dbReference type="Proteomes" id="UP000007875"/>
    </source>
</evidence>
<dbReference type="Gene3D" id="2.20.100.10">
    <property type="entry name" value="Thrombospondin type-1 (TSP1) repeat"/>
    <property type="match status" value="1"/>
</dbReference>
<dbReference type="CDD" id="cd04280">
    <property type="entry name" value="ZnMc_astacin_like"/>
    <property type="match status" value="1"/>
</dbReference>
<dbReference type="PROSITE" id="PS51864">
    <property type="entry name" value="ASTACIN"/>
    <property type="match status" value="1"/>
</dbReference>
<evidence type="ECO:0000256" key="7">
    <source>
        <dbReference type="RuleBase" id="RU361183"/>
    </source>
</evidence>
<dbReference type="InterPro" id="IPR024079">
    <property type="entry name" value="MetalloPept_cat_dom_sf"/>
</dbReference>
<dbReference type="Pfam" id="PF01400">
    <property type="entry name" value="Astacin"/>
    <property type="match status" value="1"/>
</dbReference>
<dbReference type="EC" id="3.4.24.-" evidence="7"/>
<keyword evidence="3 6" id="KW-0378">Hydrolase</keyword>
<evidence type="ECO:0000313" key="9">
    <source>
        <dbReference type="Ensembl" id="ENSCSAVP00000005746.1"/>
    </source>
</evidence>
<organism evidence="9 10">
    <name type="scientific">Ciona savignyi</name>
    <name type="common">Pacific transparent sea squirt</name>
    <dbReference type="NCBI Taxonomy" id="51511"/>
    <lineage>
        <taxon>Eukaryota</taxon>
        <taxon>Metazoa</taxon>
        <taxon>Chordata</taxon>
        <taxon>Tunicata</taxon>
        <taxon>Ascidiacea</taxon>
        <taxon>Phlebobranchia</taxon>
        <taxon>Cionidae</taxon>
        <taxon>Ciona</taxon>
    </lineage>
</organism>
<dbReference type="Gene3D" id="3.40.390.10">
    <property type="entry name" value="Collagenase (Catalytic Domain)"/>
    <property type="match status" value="1"/>
</dbReference>
<feature type="active site" evidence="6">
    <location>
        <position position="109"/>
    </location>
</feature>
<comment type="cofactor">
    <cofactor evidence="6 7">
        <name>Zn(2+)</name>
        <dbReference type="ChEBI" id="CHEBI:29105"/>
    </cofactor>
    <text evidence="6 7">Binds 1 zinc ion per subunit.</text>
</comment>
<dbReference type="GO" id="GO:0006508">
    <property type="term" value="P:proteolysis"/>
    <property type="evidence" value="ECO:0007669"/>
    <property type="project" value="UniProtKB-KW"/>
</dbReference>
<evidence type="ECO:0000256" key="1">
    <source>
        <dbReference type="ARBA" id="ARBA00022670"/>
    </source>
</evidence>
<reference evidence="9" key="2">
    <citation type="submission" date="2025-08" db="UniProtKB">
        <authorList>
            <consortium name="Ensembl"/>
        </authorList>
    </citation>
    <scope>IDENTIFICATION</scope>
</reference>
<evidence type="ECO:0000259" key="8">
    <source>
        <dbReference type="PROSITE" id="PS51864"/>
    </source>
</evidence>
<dbReference type="PANTHER" id="PTHR10127:SF780">
    <property type="entry name" value="METALLOENDOPEPTIDASE"/>
    <property type="match status" value="1"/>
</dbReference>
<dbReference type="SMART" id="SM00235">
    <property type="entry name" value="ZnMc"/>
    <property type="match status" value="1"/>
</dbReference>
<dbReference type="PANTHER" id="PTHR10127">
    <property type="entry name" value="DISCOIDIN, CUB, EGF, LAMININ , AND ZINC METALLOPROTEASE DOMAIN CONTAINING"/>
    <property type="match status" value="1"/>
</dbReference>
<dbReference type="GO" id="GO:0008270">
    <property type="term" value="F:zinc ion binding"/>
    <property type="evidence" value="ECO:0007669"/>
    <property type="project" value="UniProtKB-UniRule"/>
</dbReference>
<keyword evidence="10" id="KW-1185">Reference proteome</keyword>
<dbReference type="HOGENOM" id="CLU_981885_0_0_1"/>
<dbReference type="STRING" id="51511.ENSCSAVP00000005746"/>
<dbReference type="SUPFAM" id="SSF55486">
    <property type="entry name" value="Metalloproteases ('zincins'), catalytic domain"/>
    <property type="match status" value="1"/>
</dbReference>
<feature type="binding site" evidence="6">
    <location>
        <position position="118"/>
    </location>
    <ligand>
        <name>Zn(2+)</name>
        <dbReference type="ChEBI" id="CHEBI:29105"/>
        <note>catalytic</note>
    </ligand>
</feature>
<dbReference type="InterPro" id="IPR001506">
    <property type="entry name" value="Peptidase_M12A"/>
</dbReference>
<feature type="domain" description="Peptidase M12A" evidence="8">
    <location>
        <begin position="13"/>
        <end position="212"/>
    </location>
</feature>
<reference evidence="9" key="3">
    <citation type="submission" date="2025-09" db="UniProtKB">
        <authorList>
            <consortium name="Ensembl"/>
        </authorList>
    </citation>
    <scope>IDENTIFICATION</scope>
</reference>
<feature type="binding site" evidence="6">
    <location>
        <position position="112"/>
    </location>
    <ligand>
        <name>Zn(2+)</name>
        <dbReference type="ChEBI" id="CHEBI:29105"/>
        <note>catalytic</note>
    </ligand>
</feature>
<comment type="caution">
    <text evidence="6">Lacks conserved residue(s) required for the propagation of feature annotation.</text>
</comment>
<protein>
    <recommendedName>
        <fullName evidence="7">Metalloendopeptidase</fullName>
        <ecNumber evidence="7">3.4.24.-</ecNumber>
    </recommendedName>
</protein>
<evidence type="ECO:0000256" key="5">
    <source>
        <dbReference type="ARBA" id="ARBA00023049"/>
    </source>
</evidence>
<reference evidence="10" key="1">
    <citation type="submission" date="2003-08" db="EMBL/GenBank/DDBJ databases">
        <authorList>
            <person name="Birren B."/>
            <person name="Nusbaum C."/>
            <person name="Abebe A."/>
            <person name="Abouelleil A."/>
            <person name="Adekoya E."/>
            <person name="Ait-zahra M."/>
            <person name="Allen N."/>
            <person name="Allen T."/>
            <person name="An P."/>
            <person name="Anderson M."/>
            <person name="Anderson S."/>
            <person name="Arachchi H."/>
            <person name="Armbruster J."/>
            <person name="Bachantsang P."/>
            <person name="Baldwin J."/>
            <person name="Barry A."/>
            <person name="Bayul T."/>
            <person name="Blitshsteyn B."/>
            <person name="Bloom T."/>
            <person name="Blye J."/>
            <person name="Boguslavskiy L."/>
            <person name="Borowsky M."/>
            <person name="Boukhgalter B."/>
            <person name="Brunache A."/>
            <person name="Butler J."/>
            <person name="Calixte N."/>
            <person name="Calvo S."/>
            <person name="Camarata J."/>
            <person name="Campo K."/>
            <person name="Chang J."/>
            <person name="Cheshatsang Y."/>
            <person name="Citroen M."/>
            <person name="Collymore A."/>
            <person name="Considine T."/>
            <person name="Cook A."/>
            <person name="Cooke P."/>
            <person name="Corum B."/>
            <person name="Cuomo C."/>
            <person name="David R."/>
            <person name="Dawoe T."/>
            <person name="Degray S."/>
            <person name="Dodge S."/>
            <person name="Dooley K."/>
            <person name="Dorje P."/>
            <person name="Dorjee K."/>
            <person name="Dorris L."/>
            <person name="Duffey N."/>
            <person name="Dupes A."/>
            <person name="Elkins T."/>
            <person name="Engels R."/>
            <person name="Erickson J."/>
            <person name="Farina A."/>
            <person name="Faro S."/>
            <person name="Ferreira P."/>
            <person name="Fischer H."/>
            <person name="Fitzgerald M."/>
            <person name="Foley K."/>
            <person name="Gage D."/>
            <person name="Galagan J."/>
            <person name="Gearin G."/>
            <person name="Gnerre S."/>
            <person name="Gnirke A."/>
            <person name="Goyette A."/>
            <person name="Graham J."/>
            <person name="Grandbois E."/>
            <person name="Gyaltsen K."/>
            <person name="Hafez N."/>
            <person name="Hagopian D."/>
            <person name="Hagos B."/>
            <person name="Hall J."/>
            <person name="Hatcher B."/>
            <person name="Heller A."/>
            <person name="Higgins H."/>
            <person name="Honan T."/>
            <person name="Horn A."/>
            <person name="Houde N."/>
            <person name="Hughes L."/>
            <person name="Hulme W."/>
            <person name="Husby E."/>
            <person name="Iliev I."/>
            <person name="Jaffe D."/>
            <person name="Jones C."/>
            <person name="Kamal M."/>
            <person name="Kamat A."/>
            <person name="Kamvysselis M."/>
            <person name="Karlsson E."/>
            <person name="Kells C."/>
            <person name="Kieu A."/>
            <person name="Kisner P."/>
            <person name="Kodira C."/>
            <person name="Kulbokas E."/>
            <person name="Labutti K."/>
            <person name="Lama D."/>
            <person name="Landers T."/>
            <person name="Leger J."/>
            <person name="Levine S."/>
            <person name="Lewis D."/>
            <person name="Lewis T."/>
            <person name="Lindblad-toh K."/>
            <person name="Liu X."/>
            <person name="Lokyitsang T."/>
            <person name="Lokyitsang Y."/>
            <person name="Lucien O."/>
            <person name="Lui A."/>
            <person name="Ma L.J."/>
            <person name="Mabbitt R."/>
            <person name="Macdonald J."/>
            <person name="Maclean C."/>
            <person name="Major J."/>
            <person name="Manning J."/>
            <person name="Marabella R."/>
            <person name="Maru K."/>
            <person name="Matthews C."/>
            <person name="Mauceli E."/>
            <person name="Mccarthy M."/>
            <person name="Mcdonough S."/>
            <person name="Mcghee T."/>
            <person name="Meldrim J."/>
            <person name="Meneus L."/>
            <person name="Mesirov J."/>
            <person name="Mihalev A."/>
            <person name="Mihova T."/>
            <person name="Mikkelsen T."/>
            <person name="Mlenga V."/>
            <person name="Moru K."/>
            <person name="Mozes J."/>
            <person name="Mulrain L."/>
            <person name="Munson G."/>
            <person name="Naylor J."/>
            <person name="Newes C."/>
            <person name="Nguyen C."/>
            <person name="Nguyen N."/>
            <person name="Nguyen T."/>
            <person name="Nicol R."/>
            <person name="Nielsen C."/>
            <person name="Nizzari M."/>
            <person name="Norbu C."/>
            <person name="Norbu N."/>
            <person name="O'donnell P."/>
            <person name="Okoawo O."/>
            <person name="O'leary S."/>
            <person name="Omotosho B."/>
            <person name="O'neill K."/>
            <person name="Osman S."/>
            <person name="Parker S."/>
            <person name="Perrin D."/>
            <person name="Phunkhang P."/>
            <person name="Piqani B."/>
            <person name="Purcell S."/>
            <person name="Rachupka T."/>
            <person name="Ramasamy U."/>
            <person name="Rameau R."/>
            <person name="Ray V."/>
            <person name="Raymond C."/>
            <person name="Retta R."/>
            <person name="Richardson S."/>
            <person name="Rise C."/>
            <person name="Rodriguez J."/>
            <person name="Rogers J."/>
            <person name="Rogov P."/>
            <person name="Rutman M."/>
            <person name="Schupbach R."/>
            <person name="Seaman C."/>
            <person name="Settipalli S."/>
            <person name="Sharpe T."/>
            <person name="Sheridan J."/>
            <person name="Sherpa N."/>
            <person name="Shi J."/>
            <person name="Smirnov S."/>
            <person name="Smith C."/>
            <person name="Sougnez C."/>
            <person name="Spencer B."/>
            <person name="Stalker J."/>
            <person name="Stange-thomann N."/>
            <person name="Stavropoulos S."/>
            <person name="Stetson K."/>
            <person name="Stone C."/>
            <person name="Stone S."/>
            <person name="Stubbs M."/>
            <person name="Talamas J."/>
            <person name="Tchuinga P."/>
            <person name="Tenzing P."/>
            <person name="Tesfaye S."/>
            <person name="Theodore J."/>
            <person name="Thoulutsang Y."/>
            <person name="Topham K."/>
            <person name="Towey S."/>
            <person name="Tsamla T."/>
            <person name="Tsomo N."/>
            <person name="Vallee D."/>
            <person name="Vassiliev H."/>
            <person name="Venkataraman V."/>
            <person name="Vinson J."/>
            <person name="Vo A."/>
            <person name="Wade C."/>
            <person name="Wang S."/>
            <person name="Wangchuk T."/>
            <person name="Wangdi T."/>
            <person name="Whittaker C."/>
            <person name="Wilkinson J."/>
            <person name="Wu Y."/>
            <person name="Wyman D."/>
            <person name="Yadav S."/>
            <person name="Yang S."/>
            <person name="Yang X."/>
            <person name="Yeager S."/>
            <person name="Yee E."/>
            <person name="Young G."/>
            <person name="Zainoun J."/>
            <person name="Zembeck L."/>
            <person name="Zimmer A."/>
            <person name="Zody M."/>
            <person name="Lander E."/>
        </authorList>
    </citation>
    <scope>NUCLEOTIDE SEQUENCE [LARGE SCALE GENOMIC DNA]</scope>
</reference>
<dbReference type="AlphaFoldDB" id="H2YK94"/>